<evidence type="ECO:0000313" key="3">
    <source>
        <dbReference type="Proteomes" id="UP001320766"/>
    </source>
</evidence>
<feature type="region of interest" description="Disordered" evidence="1">
    <location>
        <begin position="52"/>
        <end position="71"/>
    </location>
</feature>
<evidence type="ECO:0000313" key="2">
    <source>
        <dbReference type="EMBL" id="MCP2347078.1"/>
    </source>
</evidence>
<accession>A0ABT1JZB0</accession>
<evidence type="ECO:0000256" key="1">
    <source>
        <dbReference type="SAM" id="MobiDB-lite"/>
    </source>
</evidence>
<dbReference type="RefSeq" id="WP_253781474.1">
    <property type="nucleotide sequence ID" value="NZ_BAAAVE010000022.1"/>
</dbReference>
<dbReference type="Proteomes" id="UP001320766">
    <property type="component" value="Unassembled WGS sequence"/>
</dbReference>
<organism evidence="2 3">
    <name type="scientific">Nonomuraea roseoviolacea subsp. carminata</name>
    <dbReference type="NCBI Taxonomy" id="160689"/>
    <lineage>
        <taxon>Bacteria</taxon>
        <taxon>Bacillati</taxon>
        <taxon>Actinomycetota</taxon>
        <taxon>Actinomycetes</taxon>
        <taxon>Streptosporangiales</taxon>
        <taxon>Streptosporangiaceae</taxon>
        <taxon>Nonomuraea</taxon>
    </lineage>
</organism>
<gene>
    <name evidence="2" type="ORF">HD595_003200</name>
</gene>
<name>A0ABT1JZB0_9ACTN</name>
<comment type="caution">
    <text evidence="2">The sequence shown here is derived from an EMBL/GenBank/DDBJ whole genome shotgun (WGS) entry which is preliminary data.</text>
</comment>
<reference evidence="2 3" key="1">
    <citation type="submission" date="2022-06" db="EMBL/GenBank/DDBJ databases">
        <title>Sequencing the genomes of 1000 actinobacteria strains.</title>
        <authorList>
            <person name="Klenk H.-P."/>
        </authorList>
    </citation>
    <scope>NUCLEOTIDE SEQUENCE [LARGE SCALE GENOMIC DNA]</scope>
    <source>
        <strain evidence="2 3">DSM 44170</strain>
    </source>
</reference>
<sequence>MLAHVGDVVRVAAREQDDIAAAHVLDVRVSVHLKHELALFDDVQAAQIGEADREGWRRSVRNDPLTAQTDPPEQLREQIVRLTVCVEPERGILKRRRVDEPMWRSR</sequence>
<dbReference type="EMBL" id="JAMZEC010000001">
    <property type="protein sequence ID" value="MCP2347078.1"/>
    <property type="molecule type" value="Genomic_DNA"/>
</dbReference>
<feature type="compositionally biased region" description="Basic and acidic residues" evidence="1">
    <location>
        <begin position="52"/>
        <end position="61"/>
    </location>
</feature>
<keyword evidence="3" id="KW-1185">Reference proteome</keyword>
<proteinExistence type="predicted"/>
<protein>
    <submittedName>
        <fullName evidence="2">Uncharacterized protein</fullName>
    </submittedName>
</protein>